<organism evidence="2 3">
    <name type="scientific">Penicillium capsulatum</name>
    <dbReference type="NCBI Taxonomy" id="69766"/>
    <lineage>
        <taxon>Eukaryota</taxon>
        <taxon>Fungi</taxon>
        <taxon>Dikarya</taxon>
        <taxon>Ascomycota</taxon>
        <taxon>Pezizomycotina</taxon>
        <taxon>Eurotiomycetes</taxon>
        <taxon>Eurotiomycetidae</taxon>
        <taxon>Eurotiales</taxon>
        <taxon>Aspergillaceae</taxon>
        <taxon>Penicillium</taxon>
    </lineage>
</organism>
<reference evidence="2" key="2">
    <citation type="journal article" date="2023" name="IMA Fungus">
        <title>Comparative genomic study of the Penicillium genus elucidates a diverse pangenome and 15 lateral gene transfer events.</title>
        <authorList>
            <person name="Petersen C."/>
            <person name="Sorensen T."/>
            <person name="Nielsen M.R."/>
            <person name="Sondergaard T.E."/>
            <person name="Sorensen J.L."/>
            <person name="Fitzpatrick D.A."/>
            <person name="Frisvad J.C."/>
            <person name="Nielsen K.L."/>
        </authorList>
    </citation>
    <scope>NUCLEOTIDE SEQUENCE</scope>
    <source>
        <strain evidence="2">IBT 21917</strain>
    </source>
</reference>
<evidence type="ECO:0000313" key="2">
    <source>
        <dbReference type="EMBL" id="KAJ5156786.1"/>
    </source>
</evidence>
<dbReference type="Proteomes" id="UP001146351">
    <property type="component" value="Unassembled WGS sequence"/>
</dbReference>
<feature type="region of interest" description="Disordered" evidence="1">
    <location>
        <begin position="377"/>
        <end position="502"/>
    </location>
</feature>
<evidence type="ECO:0000313" key="3">
    <source>
        <dbReference type="Proteomes" id="UP001146351"/>
    </source>
</evidence>
<dbReference type="OrthoDB" id="4497058at2759"/>
<name>A0A9W9HVL0_9EURO</name>
<comment type="caution">
    <text evidence="2">The sequence shown here is derived from an EMBL/GenBank/DDBJ whole genome shotgun (WGS) entry which is preliminary data.</text>
</comment>
<reference evidence="2" key="1">
    <citation type="submission" date="2022-11" db="EMBL/GenBank/DDBJ databases">
        <authorList>
            <person name="Petersen C."/>
        </authorList>
    </citation>
    <scope>NUCLEOTIDE SEQUENCE</scope>
    <source>
        <strain evidence="2">IBT 21917</strain>
    </source>
</reference>
<sequence>MESSTGQDAAVRPLASTNEPGYLEAHIHSLTAKFFLNRPLEELIPKKFVRMAEQRSLHGAQVPLSRAIDGCYLDQGVWSRVDRRYRAVFRALSKAPAFQKGLWENGSEECGAELGPGDPKAQAKALNALMDEVGMRLDIFRQTEDKAAVFYLRSRLVSYDFEYWTGYRQRHFDAPSTSGCLALMFDGPGVGQALPVVPVSTTLKEEPLTSNLEGKFKIILAQFLMHIRKFSSLPGDKLPDQEVFLIGMHGGKFHLMRAFFPGQKVSRIWCQREVAGLCPIEADEDPEVVKSSPPPPPNHPVPRREQYERKLERARLFALDNELDRHTFRVLATREYNLWDEEHFTTVVQLIVALETYLMSGQAVSGILMETFRKNPIPRSAFRPMPTMSRQDAAQEPKTDTQIGSEETDTYFDSDSEVDLSDWDDDASFDDFGEVTTARPPRDESRQEERQPTQTEEHLRDEDEELTRQRNEQVEDRREIRRPVGGHQAQDNTEEEVWWDIPLTDDESGWSILSVADAQEHEDSD</sequence>
<dbReference type="AlphaFoldDB" id="A0A9W9HVL0"/>
<feature type="compositionally biased region" description="Acidic residues" evidence="1">
    <location>
        <begin position="492"/>
        <end position="502"/>
    </location>
</feature>
<proteinExistence type="predicted"/>
<gene>
    <name evidence="2" type="ORF">N7492_009589</name>
</gene>
<feature type="compositionally biased region" description="Acidic residues" evidence="1">
    <location>
        <begin position="406"/>
        <end position="433"/>
    </location>
</feature>
<feature type="compositionally biased region" description="Basic and acidic residues" evidence="1">
    <location>
        <begin position="440"/>
        <end position="482"/>
    </location>
</feature>
<protein>
    <submittedName>
        <fullName evidence="2">Uncharacterized protein</fullName>
    </submittedName>
</protein>
<dbReference type="EMBL" id="JAPQKO010000006">
    <property type="protein sequence ID" value="KAJ5156786.1"/>
    <property type="molecule type" value="Genomic_DNA"/>
</dbReference>
<feature type="region of interest" description="Disordered" evidence="1">
    <location>
        <begin position="285"/>
        <end position="306"/>
    </location>
</feature>
<evidence type="ECO:0000256" key="1">
    <source>
        <dbReference type="SAM" id="MobiDB-lite"/>
    </source>
</evidence>
<accession>A0A9W9HVL0</accession>
<keyword evidence="3" id="KW-1185">Reference proteome</keyword>